<accession>A0ABW0ZEJ0</accession>
<organism evidence="7 8">
    <name type="scientific">Nocardioides vastitatis</name>
    <dbReference type="NCBI Taxonomy" id="2568655"/>
    <lineage>
        <taxon>Bacteria</taxon>
        <taxon>Bacillati</taxon>
        <taxon>Actinomycetota</taxon>
        <taxon>Actinomycetes</taxon>
        <taxon>Propionibacteriales</taxon>
        <taxon>Nocardioidaceae</taxon>
        <taxon>Nocardioides</taxon>
    </lineage>
</organism>
<dbReference type="PROSITE" id="PS00862">
    <property type="entry name" value="OX2_COVAL_FAD"/>
    <property type="match status" value="1"/>
</dbReference>
<dbReference type="RefSeq" id="WP_136431786.1">
    <property type="nucleotide sequence ID" value="NZ_JBHSNS010000001.1"/>
</dbReference>
<proteinExistence type="inferred from homology"/>
<comment type="caution">
    <text evidence="7">The sequence shown here is derived from an EMBL/GenBank/DDBJ whole genome shotgun (WGS) entry which is preliminary data.</text>
</comment>
<dbReference type="Pfam" id="PF08031">
    <property type="entry name" value="BBE"/>
    <property type="match status" value="1"/>
</dbReference>
<dbReference type="InterPro" id="IPR006093">
    <property type="entry name" value="Oxy_OxRdtase_FAD_BS"/>
</dbReference>
<dbReference type="Gene3D" id="3.30.43.10">
    <property type="entry name" value="Uridine Diphospho-n-acetylenolpyruvylglucosamine Reductase, domain 2"/>
    <property type="match status" value="1"/>
</dbReference>
<dbReference type="InterPro" id="IPR050416">
    <property type="entry name" value="FAD-linked_Oxidoreductase"/>
</dbReference>
<keyword evidence="3" id="KW-0285">Flavoprotein</keyword>
<evidence type="ECO:0000259" key="6">
    <source>
        <dbReference type="PROSITE" id="PS51387"/>
    </source>
</evidence>
<comment type="cofactor">
    <cofactor evidence="1">
        <name>FAD</name>
        <dbReference type="ChEBI" id="CHEBI:57692"/>
    </cofactor>
</comment>
<dbReference type="PROSITE" id="PS51387">
    <property type="entry name" value="FAD_PCMH"/>
    <property type="match status" value="1"/>
</dbReference>
<dbReference type="InterPro" id="IPR012951">
    <property type="entry name" value="BBE"/>
</dbReference>
<dbReference type="Gene3D" id="3.40.462.20">
    <property type="match status" value="1"/>
</dbReference>
<dbReference type="InterPro" id="IPR016167">
    <property type="entry name" value="FAD-bd_PCMH_sub1"/>
</dbReference>
<dbReference type="InterPro" id="IPR016166">
    <property type="entry name" value="FAD-bd_PCMH"/>
</dbReference>
<sequence>MTVVDEAEVRALSSRLGGELLLPGHDGYEEVRRVWNRMIDKRPALIVRCAGPGDVCEAVRFGQENDLLVSVRGGGHNIAGKATCDGGLMIDLSGMRRVHVDPVERMARVEGGALLGDLDREAQVFGLATTAGVVTHTGVGGLTLGGGVGRLARKYGLACDNLLAVEVVTASGEVVRASARENEDLFWGVRGGGGNFGVATAFEFRLHPVGPDVLGGVVVHRLKEARAALEFYHEYSRTAPDELSADGIFLTSPDGEPAFVISVCYVGPIDEGERVLQPLSRFGAPLSHEIGHLAYTDVQAAADAFFPIGPCFYWKSHFLKDISDDALELTVDHFAKVPSPRSLLIFQQFGGAVGRVTRSDTAFWHRDVQWDNFAVSVWTDPGESEAQKGWVREWWDLMTPFSMGGEYVNNLGEEGEDRVVASYGGNYERLVTLKNKYDPTNFFRLNANIAPSM</sequence>
<dbReference type="InterPro" id="IPR016169">
    <property type="entry name" value="FAD-bd_PCMH_sub2"/>
</dbReference>
<evidence type="ECO:0000256" key="1">
    <source>
        <dbReference type="ARBA" id="ARBA00001974"/>
    </source>
</evidence>
<name>A0ABW0ZEJ0_9ACTN</name>
<dbReference type="InterPro" id="IPR036318">
    <property type="entry name" value="FAD-bd_PCMH-like_sf"/>
</dbReference>
<keyword evidence="5" id="KW-0560">Oxidoreductase</keyword>
<dbReference type="PANTHER" id="PTHR42973">
    <property type="entry name" value="BINDING OXIDOREDUCTASE, PUTATIVE (AFU_ORTHOLOGUE AFUA_1G17690)-RELATED"/>
    <property type="match status" value="1"/>
</dbReference>
<keyword evidence="4" id="KW-0274">FAD</keyword>
<keyword evidence="8" id="KW-1185">Reference proteome</keyword>
<evidence type="ECO:0000313" key="8">
    <source>
        <dbReference type="Proteomes" id="UP001596072"/>
    </source>
</evidence>
<dbReference type="Gene3D" id="3.30.465.10">
    <property type="match status" value="1"/>
</dbReference>
<reference evidence="8" key="1">
    <citation type="journal article" date="2019" name="Int. J. Syst. Evol. Microbiol.">
        <title>The Global Catalogue of Microorganisms (GCM) 10K type strain sequencing project: providing services to taxonomists for standard genome sequencing and annotation.</title>
        <authorList>
            <consortium name="The Broad Institute Genomics Platform"/>
            <consortium name="The Broad Institute Genome Sequencing Center for Infectious Disease"/>
            <person name="Wu L."/>
            <person name="Ma J."/>
        </authorList>
    </citation>
    <scope>NUCLEOTIDE SEQUENCE [LARGE SCALE GENOMIC DNA]</scope>
    <source>
        <strain evidence="8">YIM 94188</strain>
    </source>
</reference>
<evidence type="ECO:0000256" key="5">
    <source>
        <dbReference type="ARBA" id="ARBA00023002"/>
    </source>
</evidence>
<evidence type="ECO:0000313" key="7">
    <source>
        <dbReference type="EMBL" id="MFC5728044.1"/>
    </source>
</evidence>
<evidence type="ECO:0000256" key="2">
    <source>
        <dbReference type="ARBA" id="ARBA00005466"/>
    </source>
</evidence>
<gene>
    <name evidence="7" type="ORF">ACFPQB_03890</name>
</gene>
<protein>
    <submittedName>
        <fullName evidence="7">FAD-binding oxidoreductase</fullName>
    </submittedName>
</protein>
<evidence type="ECO:0000256" key="3">
    <source>
        <dbReference type="ARBA" id="ARBA00022630"/>
    </source>
</evidence>
<dbReference type="Proteomes" id="UP001596072">
    <property type="component" value="Unassembled WGS sequence"/>
</dbReference>
<feature type="domain" description="FAD-binding PCMH-type" evidence="6">
    <location>
        <begin position="39"/>
        <end position="209"/>
    </location>
</feature>
<dbReference type="Pfam" id="PF01565">
    <property type="entry name" value="FAD_binding_4"/>
    <property type="match status" value="1"/>
</dbReference>
<evidence type="ECO:0000256" key="4">
    <source>
        <dbReference type="ARBA" id="ARBA00022827"/>
    </source>
</evidence>
<dbReference type="EMBL" id="JBHSNS010000001">
    <property type="protein sequence ID" value="MFC5728044.1"/>
    <property type="molecule type" value="Genomic_DNA"/>
</dbReference>
<dbReference type="SUPFAM" id="SSF56176">
    <property type="entry name" value="FAD-binding/transporter-associated domain-like"/>
    <property type="match status" value="1"/>
</dbReference>
<dbReference type="InterPro" id="IPR006094">
    <property type="entry name" value="Oxid_FAD_bind_N"/>
</dbReference>
<comment type="similarity">
    <text evidence="2">Belongs to the oxygen-dependent FAD-linked oxidoreductase family.</text>
</comment>
<dbReference type="PANTHER" id="PTHR42973:SF39">
    <property type="entry name" value="FAD-BINDING PCMH-TYPE DOMAIN-CONTAINING PROTEIN"/>
    <property type="match status" value="1"/>
</dbReference>